<evidence type="ECO:0000256" key="11">
    <source>
        <dbReference type="ARBA" id="ARBA00023180"/>
    </source>
</evidence>
<evidence type="ECO:0000256" key="13">
    <source>
        <dbReference type="SAM" id="MobiDB-lite"/>
    </source>
</evidence>
<reference evidence="16" key="1">
    <citation type="submission" date="2020-01" db="EMBL/GenBank/DDBJ databases">
        <authorList>
            <consortium name="DOE Joint Genome Institute"/>
            <person name="Haridas S."/>
            <person name="Albert R."/>
            <person name="Binder M."/>
            <person name="Bloem J."/>
            <person name="Labutti K."/>
            <person name="Salamov A."/>
            <person name="Andreopoulos B."/>
            <person name="Baker S.E."/>
            <person name="Barry K."/>
            <person name="Bills G."/>
            <person name="Bluhm B.H."/>
            <person name="Cannon C."/>
            <person name="Castanera R."/>
            <person name="Culley D.E."/>
            <person name="Daum C."/>
            <person name="Ezra D."/>
            <person name="Gonzalez J.B."/>
            <person name="Henrissat B."/>
            <person name="Kuo A."/>
            <person name="Liang C."/>
            <person name="Lipzen A."/>
            <person name="Lutzoni F."/>
            <person name="Magnuson J."/>
            <person name="Mondo S."/>
            <person name="Nolan M."/>
            <person name="Ohm R."/>
            <person name="Pangilinan J."/>
            <person name="Park H.-J."/>
            <person name="Ramirez L."/>
            <person name="Alfaro M."/>
            <person name="Sun H."/>
            <person name="Tritt A."/>
            <person name="Yoshinaga Y."/>
            <person name="Zwiers L.-H."/>
            <person name="Turgeon B.G."/>
            <person name="Goodwin S.B."/>
            <person name="Spatafora J.W."/>
            <person name="Crous P.W."/>
            <person name="Grigoriev I.V."/>
        </authorList>
    </citation>
    <scope>NUCLEOTIDE SEQUENCE</scope>
    <source>
        <strain evidence="16">CBS 342.82</strain>
    </source>
</reference>
<dbReference type="GO" id="GO:0005774">
    <property type="term" value="C:vacuolar membrane"/>
    <property type="evidence" value="ECO:0007669"/>
    <property type="project" value="UniProtKB-SubCell"/>
</dbReference>
<evidence type="ECO:0000256" key="8">
    <source>
        <dbReference type="ARBA" id="ARBA00022968"/>
    </source>
</evidence>
<keyword evidence="10 12" id="KW-0472">Membrane</keyword>
<protein>
    <recommendedName>
        <fullName evidence="4 12">Endopolyphosphatase</fullName>
        <ecNumber evidence="3 12">3.6.1.10</ecNumber>
    </recommendedName>
</protein>
<evidence type="ECO:0000256" key="2">
    <source>
        <dbReference type="ARBA" id="ARBA00010399"/>
    </source>
</evidence>
<evidence type="ECO:0000256" key="6">
    <source>
        <dbReference type="ARBA" id="ARBA00022692"/>
    </source>
</evidence>
<dbReference type="AlphaFoldDB" id="A0A6J3MFN4"/>
<feature type="signal peptide" evidence="14">
    <location>
        <begin position="1"/>
        <end position="18"/>
    </location>
</feature>
<keyword evidence="14" id="KW-0732">Signal</keyword>
<keyword evidence="8" id="KW-0735">Signal-anchor</keyword>
<feature type="compositionally biased region" description="Basic residues" evidence="13">
    <location>
        <begin position="609"/>
        <end position="627"/>
    </location>
</feature>
<comment type="subcellular location">
    <subcellularLocation>
        <location evidence="1">Vacuole membrane</location>
        <topology evidence="1">Single-pass type II membrane protein</topology>
    </subcellularLocation>
</comment>
<feature type="chain" id="PRO_5027065813" description="Endopolyphosphatase" evidence="14">
    <location>
        <begin position="19"/>
        <end position="654"/>
    </location>
</feature>
<reference evidence="16" key="2">
    <citation type="submission" date="2020-04" db="EMBL/GenBank/DDBJ databases">
        <authorList>
            <consortium name="NCBI Genome Project"/>
        </authorList>
    </citation>
    <scope>NUCLEOTIDE SEQUENCE</scope>
    <source>
        <strain evidence="16">CBS 342.82</strain>
    </source>
</reference>
<dbReference type="GO" id="GO:0000298">
    <property type="term" value="F:endopolyphosphatase activity"/>
    <property type="evidence" value="ECO:0007669"/>
    <property type="project" value="UniProtKB-EC"/>
</dbReference>
<evidence type="ECO:0000256" key="1">
    <source>
        <dbReference type="ARBA" id="ARBA00004576"/>
    </source>
</evidence>
<evidence type="ECO:0000256" key="5">
    <source>
        <dbReference type="ARBA" id="ARBA00022554"/>
    </source>
</evidence>
<dbReference type="GO" id="GO:0006798">
    <property type="term" value="P:polyphosphate catabolic process"/>
    <property type="evidence" value="ECO:0007669"/>
    <property type="project" value="TreeGrafter"/>
</dbReference>
<name>A0A6J3MFN4_9PEZI</name>
<keyword evidence="15" id="KW-1185">Reference proteome</keyword>
<organism evidence="16">
    <name type="scientific">Dissoconium aciculare CBS 342.82</name>
    <dbReference type="NCBI Taxonomy" id="1314786"/>
    <lineage>
        <taxon>Eukaryota</taxon>
        <taxon>Fungi</taxon>
        <taxon>Dikarya</taxon>
        <taxon>Ascomycota</taxon>
        <taxon>Pezizomycotina</taxon>
        <taxon>Dothideomycetes</taxon>
        <taxon>Dothideomycetidae</taxon>
        <taxon>Mycosphaerellales</taxon>
        <taxon>Dissoconiaceae</taxon>
        <taxon>Dissoconium</taxon>
    </lineage>
</organism>
<dbReference type="RefSeq" id="XP_033463500.1">
    <property type="nucleotide sequence ID" value="XM_033607342.1"/>
</dbReference>
<dbReference type="InterPro" id="IPR012358">
    <property type="entry name" value="EndopolyPtase_N1"/>
</dbReference>
<dbReference type="GO" id="GO:0004309">
    <property type="term" value="F:exopolyphosphatase activity"/>
    <property type="evidence" value="ECO:0007669"/>
    <property type="project" value="TreeGrafter"/>
</dbReference>
<evidence type="ECO:0000256" key="3">
    <source>
        <dbReference type="ARBA" id="ARBA00012459"/>
    </source>
</evidence>
<reference evidence="16" key="3">
    <citation type="submission" date="2025-08" db="UniProtKB">
        <authorList>
            <consortium name="RefSeq"/>
        </authorList>
    </citation>
    <scope>IDENTIFICATION</scope>
    <source>
        <strain evidence="16">CBS 342.82</strain>
    </source>
</reference>
<dbReference type="PANTHER" id="PTHR10340:SF55">
    <property type="entry name" value="ENDOPOLYPHOSPHATASE"/>
    <property type="match status" value="1"/>
</dbReference>
<evidence type="ECO:0000256" key="9">
    <source>
        <dbReference type="ARBA" id="ARBA00022989"/>
    </source>
</evidence>
<keyword evidence="9" id="KW-1133">Transmembrane helix</keyword>
<evidence type="ECO:0000313" key="16">
    <source>
        <dbReference type="RefSeq" id="XP_033463500.1"/>
    </source>
</evidence>
<evidence type="ECO:0000256" key="12">
    <source>
        <dbReference type="PIRNR" id="PIRNR027093"/>
    </source>
</evidence>
<dbReference type="GO" id="GO:0008081">
    <property type="term" value="F:phosphoric diester hydrolase activity"/>
    <property type="evidence" value="ECO:0007669"/>
    <property type="project" value="TreeGrafter"/>
</dbReference>
<feature type="region of interest" description="Disordered" evidence="13">
    <location>
        <begin position="592"/>
        <end position="627"/>
    </location>
</feature>
<dbReference type="OrthoDB" id="348678at2759"/>
<evidence type="ECO:0000256" key="4">
    <source>
        <dbReference type="ARBA" id="ARBA00014458"/>
    </source>
</evidence>
<keyword evidence="5 12" id="KW-0926">Vacuole</keyword>
<evidence type="ECO:0000256" key="10">
    <source>
        <dbReference type="ARBA" id="ARBA00023136"/>
    </source>
</evidence>
<dbReference type="Proteomes" id="UP000504637">
    <property type="component" value="Unplaced"/>
</dbReference>
<keyword evidence="7 12" id="KW-0378">Hydrolase</keyword>
<evidence type="ECO:0000313" key="15">
    <source>
        <dbReference type="Proteomes" id="UP000504637"/>
    </source>
</evidence>
<keyword evidence="6" id="KW-0812">Transmembrane</keyword>
<gene>
    <name evidence="16" type="ORF">K489DRAFT_407199</name>
</gene>
<evidence type="ECO:0000256" key="7">
    <source>
        <dbReference type="ARBA" id="ARBA00022801"/>
    </source>
</evidence>
<sequence>MRTFSAGLTAIFVAHTLAVPPPVQIPITADRRIHKTSGTTDSHRKLRGRFLQITDFHPDPHYEVYSSTSKDGACHRGQGPAGIYGAETSECDSPFSLVNKTMEWVAENVRDKIDFVIWTGDSARHDNDDELPRSREQVVSLNKFLVQKMAETFGKHNGDETDDDPNNDFIIPIVPNIGNNDILPHNILAKGPNDWTRTYSQVWRQFIPEVQKHQFEQGGWFYVEVIPHKLAVFSLNTMYFFASNTLVEGCAAHSEPGYQQMEWLRIQLQFMRERGMKAMLIGHVPPVRQDAKTSWDETCWQKYALWTRQYRDVIVSTHYGHFNFEHFMFQDFEQIDKDTKDGHMSYLRTEQIGDGDVESQLSKNYWMQLRDEWSTLPKEPKALTWMESLRSDRDFEAEAAEYFKKIGGEYAERYSASFISSSVVPNLFPTFRIFEYNIEGLDEDEIYSQPIPPPATEPISDMAKKERQHWFEVPEPPSKSAPPGPAYSMQAFSLLKYTQYYANLTVINNDFTSSADADNELDATKWNEGKHKGKKPHERDHKPNPKKFKFEVLYDTAKDEIYHLKDLTMPSMIDLARRIGNFKPEKYVMDCHGGDDEDEQEKDVDAEKKKKKHKKNKHKKAHKHRKRNEAWYAFVSRAFVNTMDPEQLEENFGH</sequence>
<dbReference type="GeneID" id="54365142"/>
<evidence type="ECO:0000256" key="14">
    <source>
        <dbReference type="SAM" id="SignalP"/>
    </source>
</evidence>
<keyword evidence="11" id="KW-0325">Glycoprotein</keyword>
<dbReference type="EC" id="3.6.1.10" evidence="3 12"/>
<dbReference type="PANTHER" id="PTHR10340">
    <property type="entry name" value="SPHINGOMYELIN PHOSPHODIESTERASE"/>
    <property type="match status" value="1"/>
</dbReference>
<comment type="function">
    <text evidence="12">Catalyzes the hydrolysis of inorganic polyphosphate (polyP) chains of many hundreds of phosphate residues into shorter lengths.</text>
</comment>
<comment type="catalytic activity">
    <reaction evidence="12">
        <text>[phosphate](n+1) + n H2O = (n+1) phosphate + n H(+)</text>
        <dbReference type="Rhea" id="RHEA:22452"/>
        <dbReference type="Rhea" id="RHEA-COMP:14280"/>
        <dbReference type="ChEBI" id="CHEBI:15377"/>
        <dbReference type="ChEBI" id="CHEBI:15378"/>
        <dbReference type="ChEBI" id="CHEBI:16838"/>
        <dbReference type="ChEBI" id="CHEBI:43474"/>
        <dbReference type="EC" id="3.6.1.10"/>
    </reaction>
</comment>
<feature type="region of interest" description="Disordered" evidence="13">
    <location>
        <begin position="525"/>
        <end position="544"/>
    </location>
</feature>
<dbReference type="InterPro" id="IPR029052">
    <property type="entry name" value="Metallo-depent_PP-like"/>
</dbReference>
<proteinExistence type="inferred from homology"/>
<comment type="similarity">
    <text evidence="2">Belongs to the endopolyphosphatase PPN1 family.</text>
</comment>
<dbReference type="PIRSF" id="PIRSF027093">
    <property type="entry name" value="EndopolyPtase_N1"/>
    <property type="match status" value="1"/>
</dbReference>
<dbReference type="SUPFAM" id="SSF56300">
    <property type="entry name" value="Metallo-dependent phosphatases"/>
    <property type="match status" value="1"/>
</dbReference>
<accession>A0A6J3MFN4</accession>
<dbReference type="GO" id="GO:0000324">
    <property type="term" value="C:fungal-type vacuole"/>
    <property type="evidence" value="ECO:0007669"/>
    <property type="project" value="TreeGrafter"/>
</dbReference>